<reference evidence="4 5" key="1">
    <citation type="submission" date="2024-01" db="EMBL/GenBank/DDBJ databases">
        <title>The genome of the rayed Mediterranean limpet Patella caerulea (Linnaeus, 1758).</title>
        <authorList>
            <person name="Anh-Thu Weber A."/>
            <person name="Halstead-Nussloch G."/>
        </authorList>
    </citation>
    <scope>NUCLEOTIDE SEQUENCE [LARGE SCALE GENOMIC DNA]</scope>
    <source>
        <strain evidence="4">AATW-2023a</strain>
        <tissue evidence="4">Whole specimen</tissue>
    </source>
</reference>
<keyword evidence="2" id="KW-1133">Transmembrane helix</keyword>
<keyword evidence="2" id="KW-0472">Membrane</keyword>
<dbReference type="Pfam" id="PF16038">
    <property type="entry name" value="TMIE"/>
    <property type="match status" value="1"/>
</dbReference>
<dbReference type="EMBL" id="JAZGQO010000021">
    <property type="protein sequence ID" value="KAK6166450.1"/>
    <property type="molecule type" value="Genomic_DNA"/>
</dbReference>
<evidence type="ECO:0008006" key="6">
    <source>
        <dbReference type="Google" id="ProtNLM"/>
    </source>
</evidence>
<dbReference type="AlphaFoldDB" id="A0AAN8G5Q4"/>
<sequence length="225" mass="25211">MPAHYKMVLFHYLSLGLLIGILFQCNVVLSEVPSEDNQEPSKLSSKNEEGLTIESVVLGPLRVWHIVFIVCTVLIVIMVIVCCCFDFRIPRTRQEIEESYNKRLANAKYLNYLEKSPPGLVKNNQKLSKEVKAGVDGGQKPDRRPKRRPDRTSVVHAADDNDSGKSNGVRKHRRIALQETNGFNGAAVAISKKRQIGESKPRPSTVAMNKVMNSLPRGVDNQAKY</sequence>
<comment type="caution">
    <text evidence="4">The sequence shown here is derived from an EMBL/GenBank/DDBJ whole genome shotgun (WGS) entry which is preliminary data.</text>
</comment>
<feature type="transmembrane region" description="Helical" evidence="2">
    <location>
        <begin position="63"/>
        <end position="85"/>
    </location>
</feature>
<feature type="region of interest" description="Disordered" evidence="1">
    <location>
        <begin position="129"/>
        <end position="170"/>
    </location>
</feature>
<feature type="chain" id="PRO_5042909710" description="Transmembrane protein" evidence="3">
    <location>
        <begin position="31"/>
        <end position="225"/>
    </location>
</feature>
<gene>
    <name evidence="4" type="ORF">SNE40_023138</name>
</gene>
<accession>A0AAN8G5Q4</accession>
<evidence type="ECO:0000313" key="4">
    <source>
        <dbReference type="EMBL" id="KAK6166450.1"/>
    </source>
</evidence>
<feature type="signal peptide" evidence="3">
    <location>
        <begin position="1"/>
        <end position="30"/>
    </location>
</feature>
<keyword evidence="2" id="KW-0812">Transmembrane</keyword>
<keyword evidence="3" id="KW-0732">Signal</keyword>
<dbReference type="Proteomes" id="UP001347796">
    <property type="component" value="Unassembled WGS sequence"/>
</dbReference>
<evidence type="ECO:0000256" key="3">
    <source>
        <dbReference type="SAM" id="SignalP"/>
    </source>
</evidence>
<organism evidence="4 5">
    <name type="scientific">Patella caerulea</name>
    <name type="common">Rayed Mediterranean limpet</name>
    <dbReference type="NCBI Taxonomy" id="87958"/>
    <lineage>
        <taxon>Eukaryota</taxon>
        <taxon>Metazoa</taxon>
        <taxon>Spiralia</taxon>
        <taxon>Lophotrochozoa</taxon>
        <taxon>Mollusca</taxon>
        <taxon>Gastropoda</taxon>
        <taxon>Patellogastropoda</taxon>
        <taxon>Patelloidea</taxon>
        <taxon>Patellidae</taxon>
        <taxon>Patella</taxon>
    </lineage>
</organism>
<dbReference type="PANTHER" id="PTHR28635:SF1">
    <property type="entry name" value="TRANSMEMBRANE INNER EAR EXPRESSED PROTEIN"/>
    <property type="match status" value="1"/>
</dbReference>
<feature type="region of interest" description="Disordered" evidence="1">
    <location>
        <begin position="192"/>
        <end position="225"/>
    </location>
</feature>
<feature type="compositionally biased region" description="Basic and acidic residues" evidence="1">
    <location>
        <begin position="150"/>
        <end position="163"/>
    </location>
</feature>
<name>A0AAN8G5Q4_PATCE</name>
<dbReference type="PANTHER" id="PTHR28635">
    <property type="entry name" value="TRANSMEMBRANE INNER EAR EXPRESSED PROTEIN"/>
    <property type="match status" value="1"/>
</dbReference>
<evidence type="ECO:0000313" key="5">
    <source>
        <dbReference type="Proteomes" id="UP001347796"/>
    </source>
</evidence>
<proteinExistence type="predicted"/>
<protein>
    <recommendedName>
        <fullName evidence="6">Transmembrane protein</fullName>
    </recommendedName>
</protein>
<evidence type="ECO:0000256" key="2">
    <source>
        <dbReference type="SAM" id="Phobius"/>
    </source>
</evidence>
<keyword evidence="5" id="KW-1185">Reference proteome</keyword>
<evidence type="ECO:0000256" key="1">
    <source>
        <dbReference type="SAM" id="MobiDB-lite"/>
    </source>
</evidence>
<dbReference type="InterPro" id="IPR032006">
    <property type="entry name" value="TMIE"/>
</dbReference>